<dbReference type="GO" id="GO:0071978">
    <property type="term" value="P:bacterial-type flagellum-dependent swarming motility"/>
    <property type="evidence" value="ECO:0007669"/>
    <property type="project" value="TreeGrafter"/>
</dbReference>
<comment type="caution">
    <text evidence="11">The sequence shown here is derived from an EMBL/GenBank/DDBJ whole genome shotgun (WGS) entry which is preliminary data.</text>
</comment>
<feature type="transmembrane region" description="Helical" evidence="10">
    <location>
        <begin position="22"/>
        <end position="42"/>
    </location>
</feature>
<dbReference type="GO" id="GO:0005886">
    <property type="term" value="C:plasma membrane"/>
    <property type="evidence" value="ECO:0007669"/>
    <property type="project" value="UniProtKB-SubCell"/>
</dbReference>
<dbReference type="EMBL" id="JACNJH010000134">
    <property type="protein sequence ID" value="MBC8361421.1"/>
    <property type="molecule type" value="Genomic_DNA"/>
</dbReference>
<evidence type="ECO:0000256" key="2">
    <source>
        <dbReference type="ARBA" id="ARBA00004162"/>
    </source>
</evidence>
<keyword evidence="11" id="KW-0966">Cell projection</keyword>
<sequence>MATKDEAVKDTEEEKPPQKSKLMLIVLACTVLILGAGGFFGWKWYAGRKAEGETSGKKEKVSLVFPLKSFIVNLSDNTGSGKRYLKVSIELEVASEEKKVMVENNIPALRDSILLLLSSRSIIDVNTLEGKLELKQALLAKMNLVLGEGIIQRVYFTEFVVQ</sequence>
<keyword evidence="5 10" id="KW-0145">Chemotaxis</keyword>
<evidence type="ECO:0000256" key="8">
    <source>
        <dbReference type="ARBA" id="ARBA00022989"/>
    </source>
</evidence>
<keyword evidence="4 10" id="KW-1003">Cell membrane</keyword>
<accession>A0A8J6NQY7</accession>
<organism evidence="11 12">
    <name type="scientific">Candidatus Desulfatibia profunda</name>
    <dbReference type="NCBI Taxonomy" id="2841695"/>
    <lineage>
        <taxon>Bacteria</taxon>
        <taxon>Pseudomonadati</taxon>
        <taxon>Thermodesulfobacteriota</taxon>
        <taxon>Desulfobacteria</taxon>
        <taxon>Desulfobacterales</taxon>
        <taxon>Desulfobacterales incertae sedis</taxon>
        <taxon>Candidatus Desulfatibia</taxon>
    </lineage>
</organism>
<evidence type="ECO:0000256" key="4">
    <source>
        <dbReference type="ARBA" id="ARBA00022475"/>
    </source>
</evidence>
<proteinExistence type="inferred from homology"/>
<dbReference type="Pfam" id="PF03748">
    <property type="entry name" value="FliL"/>
    <property type="match status" value="1"/>
</dbReference>
<dbReference type="InterPro" id="IPR005503">
    <property type="entry name" value="FliL"/>
</dbReference>
<keyword evidence="9 10" id="KW-0472">Membrane</keyword>
<dbReference type="Proteomes" id="UP000603434">
    <property type="component" value="Unassembled WGS sequence"/>
</dbReference>
<keyword evidence="7 10" id="KW-0283">Flagellar rotation</keyword>
<dbReference type="GO" id="GO:0006935">
    <property type="term" value="P:chemotaxis"/>
    <property type="evidence" value="ECO:0007669"/>
    <property type="project" value="UniProtKB-KW"/>
</dbReference>
<evidence type="ECO:0000256" key="10">
    <source>
        <dbReference type="RuleBase" id="RU364125"/>
    </source>
</evidence>
<gene>
    <name evidence="11" type="ORF">H8E23_08495</name>
</gene>
<comment type="subcellular location">
    <subcellularLocation>
        <location evidence="2">Cell membrane</location>
        <topology evidence="2">Single-pass membrane protein</topology>
    </subcellularLocation>
</comment>
<keyword evidence="11" id="KW-0282">Flagellum</keyword>
<dbReference type="PANTHER" id="PTHR35091:SF2">
    <property type="entry name" value="FLAGELLAR PROTEIN FLIL"/>
    <property type="match status" value="1"/>
</dbReference>
<protein>
    <recommendedName>
        <fullName evidence="10">Flagellar protein FliL</fullName>
    </recommendedName>
</protein>
<evidence type="ECO:0000256" key="1">
    <source>
        <dbReference type="ARBA" id="ARBA00002254"/>
    </source>
</evidence>
<keyword evidence="6 10" id="KW-0812">Transmembrane</keyword>
<evidence type="ECO:0000313" key="12">
    <source>
        <dbReference type="Proteomes" id="UP000603434"/>
    </source>
</evidence>
<comment type="function">
    <text evidence="1 10">Controls the rotational direction of flagella during chemotaxis.</text>
</comment>
<evidence type="ECO:0000256" key="5">
    <source>
        <dbReference type="ARBA" id="ARBA00022500"/>
    </source>
</evidence>
<comment type="similarity">
    <text evidence="3 10">Belongs to the FliL family.</text>
</comment>
<evidence type="ECO:0000256" key="6">
    <source>
        <dbReference type="ARBA" id="ARBA00022692"/>
    </source>
</evidence>
<dbReference type="GO" id="GO:0009425">
    <property type="term" value="C:bacterial-type flagellum basal body"/>
    <property type="evidence" value="ECO:0007669"/>
    <property type="project" value="InterPro"/>
</dbReference>
<dbReference type="PANTHER" id="PTHR35091">
    <property type="entry name" value="FLAGELLAR PROTEIN FLIL"/>
    <property type="match status" value="1"/>
</dbReference>
<name>A0A8J6NQY7_9BACT</name>
<dbReference type="AlphaFoldDB" id="A0A8J6NQY7"/>
<reference evidence="11 12" key="1">
    <citation type="submission" date="2020-08" db="EMBL/GenBank/DDBJ databases">
        <title>Bridging the membrane lipid divide: bacteria of the FCB group superphylum have the potential to synthesize archaeal ether lipids.</title>
        <authorList>
            <person name="Villanueva L."/>
            <person name="Von Meijenfeldt F.A.B."/>
            <person name="Westbye A.B."/>
            <person name="Yadav S."/>
            <person name="Hopmans E.C."/>
            <person name="Dutilh B.E."/>
            <person name="Sinninghe Damste J.S."/>
        </authorList>
    </citation>
    <scope>NUCLEOTIDE SEQUENCE [LARGE SCALE GENOMIC DNA]</scope>
    <source>
        <strain evidence="11">NIOZ-UU30</strain>
    </source>
</reference>
<evidence type="ECO:0000313" key="11">
    <source>
        <dbReference type="EMBL" id="MBC8361421.1"/>
    </source>
</evidence>
<keyword evidence="11" id="KW-0969">Cilium</keyword>
<evidence type="ECO:0000256" key="9">
    <source>
        <dbReference type="ARBA" id="ARBA00023136"/>
    </source>
</evidence>
<evidence type="ECO:0000256" key="3">
    <source>
        <dbReference type="ARBA" id="ARBA00008281"/>
    </source>
</evidence>
<evidence type="ECO:0000256" key="7">
    <source>
        <dbReference type="ARBA" id="ARBA00022779"/>
    </source>
</evidence>
<keyword evidence="8 10" id="KW-1133">Transmembrane helix</keyword>